<dbReference type="RefSeq" id="WP_376979241.1">
    <property type="nucleotide sequence ID" value="NZ_JBHLSV010000005.1"/>
</dbReference>
<feature type="domain" description="Amidohydrolase 3" evidence="1">
    <location>
        <begin position="110"/>
        <end position="407"/>
    </location>
</feature>
<sequence length="416" mass="44524">MTHSPDPAAPTSWWLDDVLLETALVPGDDGERTETRRAAVLIESGAIARVVPARPGVQELDGLPVHDGRGLLMIPTLHDAHLHLDKTFYGGPWQAPVPGRSWLAEEERLLPGMSRDIPRRSNAICDLIVAHGTTRVTAHCNVDHVVGTRSAERLLEVLAGRDDLDAEVVAYPQHGMRGGEMLPLLAAALRAGADVVGGLDPGSRERDIEGTLDALFDLALEHDAGLDFHIHDGGTLGLYEIEKITDRTLESGRQGRVMLSNASALGGVDPGAARACADRLAAARIGVVATVGVGGLPIPVPMLDAAGVRVRLGSDSITDILTPFGQGDILEQVWMLAQHLGWSDERRLAAALVFGAGEAGRWTSQGTRAWPSPGAQASFQLVDAQCTAQAVARRARRELVVHRGRITHDRREKDRA</sequence>
<dbReference type="Proteomes" id="UP001589793">
    <property type="component" value="Unassembled WGS sequence"/>
</dbReference>
<dbReference type="InterPro" id="IPR011059">
    <property type="entry name" value="Metal-dep_hydrolase_composite"/>
</dbReference>
<dbReference type="PANTHER" id="PTHR32027">
    <property type="entry name" value="CYTOSINE DEAMINASE"/>
    <property type="match status" value="1"/>
</dbReference>
<dbReference type="InterPro" id="IPR052349">
    <property type="entry name" value="Metallo-hydrolase_Enzymes"/>
</dbReference>
<accession>A0ABV6R9V7</accession>
<dbReference type="SUPFAM" id="SSF51338">
    <property type="entry name" value="Composite domain of metallo-dependent hydrolases"/>
    <property type="match status" value="1"/>
</dbReference>
<name>A0ABV6R9V7_9MICO</name>
<dbReference type="EMBL" id="JBHLSV010000005">
    <property type="protein sequence ID" value="MFC0673576.1"/>
    <property type="molecule type" value="Genomic_DNA"/>
</dbReference>
<reference evidence="2 3" key="1">
    <citation type="submission" date="2024-09" db="EMBL/GenBank/DDBJ databases">
        <authorList>
            <person name="Sun Q."/>
            <person name="Mori K."/>
        </authorList>
    </citation>
    <scope>NUCLEOTIDE SEQUENCE [LARGE SCALE GENOMIC DNA]</scope>
    <source>
        <strain evidence="2 3">CICC 10874</strain>
    </source>
</reference>
<proteinExistence type="predicted"/>
<dbReference type="SUPFAM" id="SSF51556">
    <property type="entry name" value="Metallo-dependent hydrolases"/>
    <property type="match status" value="1"/>
</dbReference>
<dbReference type="Gene3D" id="3.20.20.140">
    <property type="entry name" value="Metal-dependent hydrolases"/>
    <property type="match status" value="1"/>
</dbReference>
<dbReference type="InterPro" id="IPR013108">
    <property type="entry name" value="Amidohydro_3"/>
</dbReference>
<dbReference type="Pfam" id="PF07969">
    <property type="entry name" value="Amidohydro_3"/>
    <property type="match status" value="1"/>
</dbReference>
<dbReference type="InterPro" id="IPR032466">
    <property type="entry name" value="Metal_Hydrolase"/>
</dbReference>
<evidence type="ECO:0000313" key="2">
    <source>
        <dbReference type="EMBL" id="MFC0673576.1"/>
    </source>
</evidence>
<comment type="caution">
    <text evidence="2">The sequence shown here is derived from an EMBL/GenBank/DDBJ whole genome shotgun (WGS) entry which is preliminary data.</text>
</comment>
<evidence type="ECO:0000313" key="3">
    <source>
        <dbReference type="Proteomes" id="UP001589793"/>
    </source>
</evidence>
<dbReference type="PANTHER" id="PTHR32027:SF9">
    <property type="entry name" value="BLL3847 PROTEIN"/>
    <property type="match status" value="1"/>
</dbReference>
<organism evidence="2 3">
    <name type="scientific">Brachybacterium hainanense</name>
    <dbReference type="NCBI Taxonomy" id="1541174"/>
    <lineage>
        <taxon>Bacteria</taxon>
        <taxon>Bacillati</taxon>
        <taxon>Actinomycetota</taxon>
        <taxon>Actinomycetes</taxon>
        <taxon>Micrococcales</taxon>
        <taxon>Dermabacteraceae</taxon>
        <taxon>Brachybacterium</taxon>
    </lineage>
</organism>
<evidence type="ECO:0000259" key="1">
    <source>
        <dbReference type="Pfam" id="PF07969"/>
    </source>
</evidence>
<dbReference type="Gene3D" id="2.30.40.10">
    <property type="entry name" value="Urease, subunit C, domain 1"/>
    <property type="match status" value="1"/>
</dbReference>
<keyword evidence="3" id="KW-1185">Reference proteome</keyword>
<gene>
    <name evidence="2" type="ORF">ACFFF6_06365</name>
</gene>
<protein>
    <submittedName>
        <fullName evidence="2">Amidohydrolase family protein</fullName>
    </submittedName>
</protein>